<feature type="signal peptide" evidence="1">
    <location>
        <begin position="1"/>
        <end position="22"/>
    </location>
</feature>
<proteinExistence type="predicted"/>
<dbReference type="Pfam" id="PF01223">
    <property type="entry name" value="Endonuclease_NS"/>
    <property type="match status" value="1"/>
</dbReference>
<dbReference type="SUPFAM" id="SSF54060">
    <property type="entry name" value="His-Me finger endonucleases"/>
    <property type="match status" value="1"/>
</dbReference>
<organism evidence="4 5">
    <name type="scientific">Mucilaginibacter antarcticus</name>
    <dbReference type="NCBI Taxonomy" id="1855725"/>
    <lineage>
        <taxon>Bacteria</taxon>
        <taxon>Pseudomonadati</taxon>
        <taxon>Bacteroidota</taxon>
        <taxon>Sphingobacteriia</taxon>
        <taxon>Sphingobacteriales</taxon>
        <taxon>Sphingobacteriaceae</taxon>
        <taxon>Mucilaginibacter</taxon>
    </lineage>
</organism>
<dbReference type="InterPro" id="IPR044929">
    <property type="entry name" value="DNA/RNA_non-sp_Endonuclease_sf"/>
</dbReference>
<comment type="caution">
    <text evidence="4">The sequence shown here is derived from an EMBL/GenBank/DDBJ whole genome shotgun (WGS) entry which is preliminary data.</text>
</comment>
<evidence type="ECO:0000313" key="5">
    <source>
        <dbReference type="Proteomes" id="UP001597601"/>
    </source>
</evidence>
<name>A0ABW5XHW8_9SPHI</name>
<keyword evidence="4" id="KW-0255">Endonuclease</keyword>
<protein>
    <submittedName>
        <fullName evidence="4">DNA/RNA non-specific endonuclease</fullName>
    </submittedName>
</protein>
<dbReference type="InterPro" id="IPR020821">
    <property type="entry name" value="ENPP1-3/EXOG-like_nuc-like"/>
</dbReference>
<keyword evidence="4" id="KW-0540">Nuclease</keyword>
<keyword evidence="5" id="KW-1185">Reference proteome</keyword>
<dbReference type="InterPro" id="IPR001604">
    <property type="entry name" value="Endo_G_ENPP1-like_dom"/>
</dbReference>
<dbReference type="InterPro" id="IPR040255">
    <property type="entry name" value="Non-specific_endonuclease"/>
</dbReference>
<dbReference type="SMART" id="SM00477">
    <property type="entry name" value="NUC"/>
    <property type="match status" value="1"/>
</dbReference>
<sequence length="219" mass="24776">MKPKLLQLLAILIFLSSCQQQSVPHDNQRVDSVINMGNYKSYYSYTLKDPLYVTYTLKQGGGDCERDNFDFKPDSTLTATSDDYRRSGYDRGHLANAEDFAYSCSLDKQTFSYYNCIPQTRKLNRGVWKVWESRIRELSQSHTLYITAGAIYTNRTLKAGHPVGVPDYCYKVVIDSATHMMVYSLIFPNDNSQQAWPIDTASLSNTVGYPLAIAGSGVR</sequence>
<evidence type="ECO:0000256" key="1">
    <source>
        <dbReference type="SAM" id="SignalP"/>
    </source>
</evidence>
<evidence type="ECO:0000313" key="4">
    <source>
        <dbReference type="EMBL" id="MFD2863165.1"/>
    </source>
</evidence>
<feature type="domain" description="ENPP1-3/EXOG-like endonuclease/phosphodiesterase" evidence="2">
    <location>
        <begin position="36"/>
        <end position="210"/>
    </location>
</feature>
<dbReference type="Proteomes" id="UP001597601">
    <property type="component" value="Unassembled WGS sequence"/>
</dbReference>
<dbReference type="RefSeq" id="WP_377122262.1">
    <property type="nucleotide sequence ID" value="NZ_JBHUHN010000001.1"/>
</dbReference>
<dbReference type="InterPro" id="IPR044925">
    <property type="entry name" value="His-Me_finger_sf"/>
</dbReference>
<feature type="chain" id="PRO_5045340506" evidence="1">
    <location>
        <begin position="23"/>
        <end position="219"/>
    </location>
</feature>
<evidence type="ECO:0000259" key="3">
    <source>
        <dbReference type="SMART" id="SM00892"/>
    </source>
</evidence>
<dbReference type="PROSITE" id="PS51257">
    <property type="entry name" value="PROKAR_LIPOPROTEIN"/>
    <property type="match status" value="1"/>
</dbReference>
<dbReference type="GO" id="GO:0004519">
    <property type="term" value="F:endonuclease activity"/>
    <property type="evidence" value="ECO:0007669"/>
    <property type="project" value="UniProtKB-KW"/>
</dbReference>
<dbReference type="SMART" id="SM00892">
    <property type="entry name" value="Endonuclease_NS"/>
    <property type="match status" value="1"/>
</dbReference>
<feature type="domain" description="DNA/RNA non-specific endonuclease/pyrophosphatase/phosphodiesterase" evidence="3">
    <location>
        <begin position="35"/>
        <end position="218"/>
    </location>
</feature>
<keyword evidence="1" id="KW-0732">Signal</keyword>
<gene>
    <name evidence="4" type="ORF">ACFSYC_00575</name>
</gene>
<evidence type="ECO:0000259" key="2">
    <source>
        <dbReference type="SMART" id="SM00477"/>
    </source>
</evidence>
<dbReference type="PANTHER" id="PTHR13966:SF5">
    <property type="entry name" value="ENDONUCLEASE G, MITOCHONDRIAL"/>
    <property type="match status" value="1"/>
</dbReference>
<dbReference type="Gene3D" id="3.40.570.10">
    <property type="entry name" value="Extracellular Endonuclease, subunit A"/>
    <property type="match status" value="1"/>
</dbReference>
<accession>A0ABW5XHW8</accession>
<keyword evidence="4" id="KW-0378">Hydrolase</keyword>
<dbReference type="EMBL" id="JBHUON010000001">
    <property type="protein sequence ID" value="MFD2863165.1"/>
    <property type="molecule type" value="Genomic_DNA"/>
</dbReference>
<reference evidence="5" key="1">
    <citation type="journal article" date="2019" name="Int. J. Syst. Evol. Microbiol.">
        <title>The Global Catalogue of Microorganisms (GCM) 10K type strain sequencing project: providing services to taxonomists for standard genome sequencing and annotation.</title>
        <authorList>
            <consortium name="The Broad Institute Genomics Platform"/>
            <consortium name="The Broad Institute Genome Sequencing Center for Infectious Disease"/>
            <person name="Wu L."/>
            <person name="Ma J."/>
        </authorList>
    </citation>
    <scope>NUCLEOTIDE SEQUENCE [LARGE SCALE GENOMIC DNA]</scope>
    <source>
        <strain evidence="5">KCTC 52232</strain>
    </source>
</reference>
<dbReference type="PANTHER" id="PTHR13966">
    <property type="entry name" value="ENDONUCLEASE RELATED"/>
    <property type="match status" value="1"/>
</dbReference>